<protein>
    <recommendedName>
        <fullName evidence="4">DNA-binding protein</fullName>
    </recommendedName>
</protein>
<keyword evidence="3" id="KW-1185">Reference proteome</keyword>
<evidence type="ECO:0000313" key="2">
    <source>
        <dbReference type="EMBL" id="NQE34554.1"/>
    </source>
</evidence>
<keyword evidence="1" id="KW-0812">Transmembrane</keyword>
<evidence type="ECO:0008006" key="4">
    <source>
        <dbReference type="Google" id="ProtNLM"/>
    </source>
</evidence>
<feature type="transmembrane region" description="Helical" evidence="1">
    <location>
        <begin position="12"/>
        <end position="31"/>
    </location>
</feature>
<comment type="caution">
    <text evidence="2">The sequence shown here is derived from an EMBL/GenBank/DDBJ whole genome shotgun (WGS) entry which is preliminary data.</text>
</comment>
<reference evidence="2 3" key="1">
    <citation type="journal article" date="2020" name="Sci. Rep.">
        <title>A novel cyanobacterial geosmin producer, revising GeoA distribution and dispersion patterns in Bacteria.</title>
        <authorList>
            <person name="Churro C."/>
            <person name="Semedo-Aguiar A.P."/>
            <person name="Silva A.D."/>
            <person name="Pereira-Leal J.B."/>
            <person name="Leite R.B."/>
        </authorList>
    </citation>
    <scope>NUCLEOTIDE SEQUENCE [LARGE SCALE GENOMIC DNA]</scope>
    <source>
        <strain evidence="2 3">IPMA8</strain>
    </source>
</reference>
<dbReference type="InterPro" id="IPR036700">
    <property type="entry name" value="BOBF_sf"/>
</dbReference>
<name>A0ABX2CVY0_9CYAN</name>
<dbReference type="Proteomes" id="UP000702425">
    <property type="component" value="Unassembled WGS sequence"/>
</dbReference>
<proteinExistence type="predicted"/>
<sequence>MTTVIKQVWVKFFIKEGCIGSLSLIFASALFSCGNLPLSQLNLGFNVASIGDVQQKRQVDAEVYLRGKVENRAPFVGNAAYQLEDGTGSIWILTKQDLPQLGDEVLLKGEVRYKSITLKELAGKDLGEVYVDEIEQLKRTPSSEKGK</sequence>
<organism evidence="2 3">
    <name type="scientific">Microcoleus asticus IPMA8</name>
    <dbReference type="NCBI Taxonomy" id="2563858"/>
    <lineage>
        <taxon>Bacteria</taxon>
        <taxon>Bacillati</taxon>
        <taxon>Cyanobacteriota</taxon>
        <taxon>Cyanophyceae</taxon>
        <taxon>Oscillatoriophycideae</taxon>
        <taxon>Oscillatoriales</taxon>
        <taxon>Microcoleaceae</taxon>
        <taxon>Microcoleus</taxon>
        <taxon>Microcoleus asticus</taxon>
    </lineage>
</organism>
<accession>A0ABX2CVY0</accession>
<evidence type="ECO:0000256" key="1">
    <source>
        <dbReference type="SAM" id="Phobius"/>
    </source>
</evidence>
<dbReference type="EMBL" id="SRRZ01000034">
    <property type="protein sequence ID" value="NQE34554.1"/>
    <property type="molecule type" value="Genomic_DNA"/>
</dbReference>
<dbReference type="PROSITE" id="PS51257">
    <property type="entry name" value="PROKAR_LIPOPROTEIN"/>
    <property type="match status" value="1"/>
</dbReference>
<gene>
    <name evidence="2" type="ORF">E5S67_02281</name>
</gene>
<keyword evidence="1" id="KW-0472">Membrane</keyword>
<evidence type="ECO:0000313" key="3">
    <source>
        <dbReference type="Proteomes" id="UP000702425"/>
    </source>
</evidence>
<keyword evidence="1" id="KW-1133">Transmembrane helix</keyword>
<dbReference type="RefSeq" id="WP_172187206.1">
    <property type="nucleotide sequence ID" value="NZ_CAWPPK010000246.1"/>
</dbReference>
<dbReference type="SUPFAM" id="SSF101756">
    <property type="entry name" value="Hypothetical protein YgiW"/>
    <property type="match status" value="1"/>
</dbReference>